<feature type="domain" description="HTH cro/C1-type" evidence="1">
    <location>
        <begin position="12"/>
        <end position="66"/>
    </location>
</feature>
<evidence type="ECO:0000259" key="1">
    <source>
        <dbReference type="PROSITE" id="PS50943"/>
    </source>
</evidence>
<reference evidence="2 5" key="2">
    <citation type="submission" date="2021-01" db="EMBL/GenBank/DDBJ databases">
        <title>Sequencing the genomes of 1000 actinobacteria strains.</title>
        <authorList>
            <person name="Klenk H.-P."/>
        </authorList>
    </citation>
    <scope>NUCLEOTIDE SEQUENCE [LARGE SCALE GENOMIC DNA]</scope>
    <source>
        <strain evidence="2 5">DSM 13657</strain>
    </source>
</reference>
<dbReference type="OrthoDB" id="3188736at2"/>
<dbReference type="InterPro" id="IPR001387">
    <property type="entry name" value="Cro/C1-type_HTH"/>
</dbReference>
<dbReference type="EMBL" id="PNHK01000002">
    <property type="protein sequence ID" value="PMD05772.1"/>
    <property type="molecule type" value="Genomic_DNA"/>
</dbReference>
<dbReference type="SMART" id="SM00530">
    <property type="entry name" value="HTH_XRE"/>
    <property type="match status" value="1"/>
</dbReference>
<dbReference type="RefSeq" id="WP_102238789.1">
    <property type="nucleotide sequence ID" value="NZ_BAAAIM010000004.1"/>
</dbReference>
<sequence>MTLLRTEIGDTLRVARRRQNRTLRDVSMDARVSLGYLSEIERGQKEASSELLASICEALDMPVSVLLREVADKIALSEGVLVPDTVPDNFEQIDVPGGVAKRAFAQQR</sequence>
<dbReference type="InterPro" id="IPR010982">
    <property type="entry name" value="Lambda_DNA-bd_dom_sf"/>
</dbReference>
<reference evidence="3 4" key="1">
    <citation type="submission" date="2017-09" db="EMBL/GenBank/DDBJ databases">
        <title>Bacterial strain isolated from the female urinary microbiota.</title>
        <authorList>
            <person name="Thomas-White K."/>
            <person name="Kumar N."/>
            <person name="Forster S."/>
            <person name="Putonti C."/>
            <person name="Lawley T."/>
            <person name="Wolfe A.J."/>
        </authorList>
    </citation>
    <scope>NUCLEOTIDE SEQUENCE [LARGE SCALE GENOMIC DNA]</scope>
    <source>
        <strain evidence="3 4">UMB1301</strain>
    </source>
</reference>
<organism evidence="3 4">
    <name type="scientific">Brevibacterium paucivorans</name>
    <dbReference type="NCBI Taxonomy" id="170994"/>
    <lineage>
        <taxon>Bacteria</taxon>
        <taxon>Bacillati</taxon>
        <taxon>Actinomycetota</taxon>
        <taxon>Actinomycetes</taxon>
        <taxon>Micrococcales</taxon>
        <taxon>Brevibacteriaceae</taxon>
        <taxon>Brevibacterium</taxon>
    </lineage>
</organism>
<evidence type="ECO:0000313" key="4">
    <source>
        <dbReference type="Proteomes" id="UP000235598"/>
    </source>
</evidence>
<accession>A0A2N6VNP5</accession>
<dbReference type="AlphaFoldDB" id="A0A2N6VNP5"/>
<dbReference type="SUPFAM" id="SSF47413">
    <property type="entry name" value="lambda repressor-like DNA-binding domains"/>
    <property type="match status" value="1"/>
</dbReference>
<proteinExistence type="predicted"/>
<protein>
    <submittedName>
        <fullName evidence="2 3">Transcriptional regulator</fullName>
    </submittedName>
</protein>
<dbReference type="CDD" id="cd00093">
    <property type="entry name" value="HTH_XRE"/>
    <property type="match status" value="1"/>
</dbReference>
<evidence type="ECO:0000313" key="5">
    <source>
        <dbReference type="Proteomes" id="UP000809290"/>
    </source>
</evidence>
<keyword evidence="5" id="KW-1185">Reference proteome</keyword>
<name>A0A2N6VNP5_9MICO</name>
<evidence type="ECO:0000313" key="2">
    <source>
        <dbReference type="EMBL" id="MBM7817129.1"/>
    </source>
</evidence>
<gene>
    <name evidence="3" type="ORF">CJ199_07175</name>
    <name evidence="2" type="ORF">JOE56_001823</name>
</gene>
<dbReference type="Pfam" id="PF13560">
    <property type="entry name" value="HTH_31"/>
    <property type="match status" value="1"/>
</dbReference>
<dbReference type="Gene3D" id="1.10.260.40">
    <property type="entry name" value="lambda repressor-like DNA-binding domains"/>
    <property type="match status" value="1"/>
</dbReference>
<dbReference type="Proteomes" id="UP000809290">
    <property type="component" value="Unassembled WGS sequence"/>
</dbReference>
<comment type="caution">
    <text evidence="3">The sequence shown here is derived from an EMBL/GenBank/DDBJ whole genome shotgun (WGS) entry which is preliminary data.</text>
</comment>
<evidence type="ECO:0000313" key="3">
    <source>
        <dbReference type="EMBL" id="PMD05772.1"/>
    </source>
</evidence>
<dbReference type="GO" id="GO:0003677">
    <property type="term" value="F:DNA binding"/>
    <property type="evidence" value="ECO:0007669"/>
    <property type="project" value="InterPro"/>
</dbReference>
<dbReference type="EMBL" id="JAFBCP010000001">
    <property type="protein sequence ID" value="MBM7817129.1"/>
    <property type="molecule type" value="Genomic_DNA"/>
</dbReference>
<dbReference type="Proteomes" id="UP000235598">
    <property type="component" value="Unassembled WGS sequence"/>
</dbReference>
<dbReference type="PROSITE" id="PS50943">
    <property type="entry name" value="HTH_CROC1"/>
    <property type="match status" value="1"/>
</dbReference>